<evidence type="ECO:0000256" key="1">
    <source>
        <dbReference type="SAM" id="SignalP"/>
    </source>
</evidence>
<organism evidence="2 3">
    <name type="scientific">Babesia duncani</name>
    <dbReference type="NCBI Taxonomy" id="323732"/>
    <lineage>
        <taxon>Eukaryota</taxon>
        <taxon>Sar</taxon>
        <taxon>Alveolata</taxon>
        <taxon>Apicomplexa</taxon>
        <taxon>Aconoidasida</taxon>
        <taxon>Piroplasmida</taxon>
        <taxon>Babesiidae</taxon>
        <taxon>Babesia</taxon>
    </lineage>
</organism>
<feature type="signal peptide" evidence="1">
    <location>
        <begin position="1"/>
        <end position="22"/>
    </location>
</feature>
<dbReference type="RefSeq" id="XP_067803105.1">
    <property type="nucleotide sequence ID" value="XM_067946541.1"/>
</dbReference>
<feature type="chain" id="PRO_5042202814" evidence="1">
    <location>
        <begin position="23"/>
        <end position="254"/>
    </location>
</feature>
<dbReference type="AlphaFoldDB" id="A0AAD9PK26"/>
<protein>
    <submittedName>
        <fullName evidence="2">Uncharacterized protein</fullName>
    </submittedName>
</protein>
<dbReference type="EMBL" id="JALLKP010000002">
    <property type="protein sequence ID" value="KAK2196263.1"/>
    <property type="molecule type" value="Genomic_DNA"/>
</dbReference>
<keyword evidence="1" id="KW-0732">Signal</keyword>
<dbReference type="Proteomes" id="UP001214638">
    <property type="component" value="Unassembled WGS sequence"/>
</dbReference>
<name>A0AAD9PK26_9APIC</name>
<accession>A0AAD9PK26</accession>
<keyword evidence="3" id="KW-1185">Reference proteome</keyword>
<evidence type="ECO:0000313" key="2">
    <source>
        <dbReference type="EMBL" id="KAK2196263.1"/>
    </source>
</evidence>
<dbReference type="GeneID" id="94335803"/>
<proteinExistence type="predicted"/>
<comment type="caution">
    <text evidence="2">The sequence shown here is derived from an EMBL/GenBank/DDBJ whole genome shotgun (WGS) entry which is preliminary data.</text>
</comment>
<gene>
    <name evidence="2" type="ORF">BdWA1_001505</name>
</gene>
<reference evidence="2" key="1">
    <citation type="journal article" date="2023" name="Nat. Microbiol.">
        <title>Babesia duncani multi-omics identifies virulence factors and drug targets.</title>
        <authorList>
            <person name="Singh P."/>
            <person name="Lonardi S."/>
            <person name="Liang Q."/>
            <person name="Vydyam P."/>
            <person name="Khabirova E."/>
            <person name="Fang T."/>
            <person name="Gihaz S."/>
            <person name="Thekkiniath J."/>
            <person name="Munshi M."/>
            <person name="Abel S."/>
            <person name="Ciampossin L."/>
            <person name="Batugedara G."/>
            <person name="Gupta M."/>
            <person name="Lu X.M."/>
            <person name="Lenz T."/>
            <person name="Chakravarty S."/>
            <person name="Cornillot E."/>
            <person name="Hu Y."/>
            <person name="Ma W."/>
            <person name="Gonzalez L.M."/>
            <person name="Sanchez S."/>
            <person name="Estrada K."/>
            <person name="Sanchez-Flores A."/>
            <person name="Montero E."/>
            <person name="Harb O.S."/>
            <person name="Le Roch K.G."/>
            <person name="Mamoun C.B."/>
        </authorList>
    </citation>
    <scope>NUCLEOTIDE SEQUENCE</scope>
    <source>
        <strain evidence="2">WA1</strain>
    </source>
</reference>
<dbReference type="KEGG" id="bdw:94335803"/>
<sequence length="254" mass="29931">MDFKWFIAFTAVSFNLFQCINAAPFNSPEKAFEFFDEVASIHHDPQDSSARTSINMLFDCIREIWYFDFCIQDATFDLLDNDNLVPYCKDTIEYIREYKGKHFDYTQKHEKLFHDIQDKIVGGLWDDFAGSGEIREKQLELFRETENEDIKPLLESIHQCILSLTSLKSRKLFQEPLKKSTEYIVSTRSRIKDPLNRMKLLEIKKTNPHLVTLAENLVQNYINALDQYKETFATEHEEMLNMIKTQENTLRGNS</sequence>
<evidence type="ECO:0000313" key="3">
    <source>
        <dbReference type="Proteomes" id="UP001214638"/>
    </source>
</evidence>